<dbReference type="InterPro" id="IPR035625">
    <property type="entry name" value="Tfc3-like_eWH"/>
</dbReference>
<dbReference type="CTD" id="2975"/>
<evidence type="ECO:0000256" key="2">
    <source>
        <dbReference type="ARBA" id="ARBA00022553"/>
    </source>
</evidence>
<feature type="domain" description="General transcription factor 3C polypeptide 1 winged-helix" evidence="8">
    <location>
        <begin position="1"/>
        <end position="61"/>
    </location>
</feature>
<feature type="compositionally biased region" description="Basic residues" evidence="6">
    <location>
        <begin position="1175"/>
        <end position="1191"/>
    </location>
</feature>
<keyword evidence="10" id="KW-1185">Reference proteome</keyword>
<dbReference type="InterPro" id="IPR007309">
    <property type="entry name" value="TFIIIC_Bblock-bd"/>
</dbReference>
<keyword evidence="2" id="KW-0597">Phosphoprotein</keyword>
<evidence type="ECO:0000256" key="4">
    <source>
        <dbReference type="ARBA" id="ARBA00023163"/>
    </source>
</evidence>
<feature type="compositionally biased region" description="Basic and acidic residues" evidence="6">
    <location>
        <begin position="1878"/>
        <end position="1901"/>
    </location>
</feature>
<evidence type="ECO:0000313" key="10">
    <source>
        <dbReference type="Proteomes" id="UP000504632"/>
    </source>
</evidence>
<keyword evidence="4" id="KW-0804">Transcription</keyword>
<dbReference type="PANTHER" id="PTHR15180">
    <property type="entry name" value="GENERAL TRANSCRIPTION FACTOR 3C POLYPEPTIDE 1"/>
    <property type="match status" value="1"/>
</dbReference>
<proteinExistence type="predicted"/>
<dbReference type="Proteomes" id="UP000504632">
    <property type="component" value="Chromosome 7"/>
</dbReference>
<keyword evidence="5" id="KW-0539">Nucleus</keyword>
<dbReference type="PANTHER" id="PTHR15180:SF1">
    <property type="entry name" value="GENERAL TRANSCRIPTION FACTOR 3C POLYPEPTIDE 1"/>
    <property type="match status" value="1"/>
</dbReference>
<evidence type="ECO:0000256" key="3">
    <source>
        <dbReference type="ARBA" id="ARBA00023125"/>
    </source>
</evidence>
<feature type="compositionally biased region" description="Basic residues" evidence="6">
    <location>
        <begin position="501"/>
        <end position="515"/>
    </location>
</feature>
<feature type="region of interest" description="Disordered" evidence="6">
    <location>
        <begin position="722"/>
        <end position="747"/>
    </location>
</feature>
<dbReference type="Pfam" id="PF04182">
    <property type="entry name" value="B-block_TFIIIC"/>
    <property type="match status" value="1"/>
</dbReference>
<evidence type="ECO:0000313" key="11">
    <source>
        <dbReference type="RefSeq" id="XP_030636150.1"/>
    </source>
</evidence>
<evidence type="ECO:0000259" key="8">
    <source>
        <dbReference type="Pfam" id="PF23704"/>
    </source>
</evidence>
<dbReference type="GO" id="GO:0006384">
    <property type="term" value="P:transcription initiation at RNA polymerase III promoter"/>
    <property type="evidence" value="ECO:0007669"/>
    <property type="project" value="InterPro"/>
</dbReference>
<feature type="compositionally biased region" description="Polar residues" evidence="6">
    <location>
        <begin position="526"/>
        <end position="536"/>
    </location>
</feature>
<feature type="region of interest" description="Disordered" evidence="6">
    <location>
        <begin position="1499"/>
        <end position="1520"/>
    </location>
</feature>
<dbReference type="GO" id="GO:0042791">
    <property type="term" value="P:5S class rRNA transcription by RNA polymerase III"/>
    <property type="evidence" value="ECO:0007669"/>
    <property type="project" value="TreeGrafter"/>
</dbReference>
<sequence>MDALEVTADEVALEGLDGITINSLWVRLQIRHPPFTLTLDPQTKEFLWTSLVCNSDITFYVLPTERHPLVLRDRFAEMDPDTGVQVNRTTAAREQDDIYPITVVLEDKNGIQGSCRFYKERKDITGLIRRVDFTPQLTLEQAHKKWGEKLVLVASQVMRYRCLIGPEGNPELKLSDHSYCMLERVGRARWQGEVQRDLHTTFRTDAGRMHYLRQCLDRNGLITLQSHVIRLPSGGNQYSILLLLKRFHVDRRSKYDILMESTSNLLSQLPNRTGIIIKLRDMLRVNEGTFRRVHQYMQAAKMVQIVTIPLQELNPDAGPCKTKKGTDILVRCLKLIRPYGQKEAEDDEDDENDEDGEGRKCTVPYVRDMERDVLTQAYEIVVTAGTKGISQSALRGHLNVGKLEGRMICRILERNNMIKGIMEDVGRQRTTKYISKLFVEQSELNLQFEREQERSHKLRVCEESFAPTQTLPEESELRVCSEENAEEEEEEESDAGEGMKKSKGRSGSKKTRMRVHTPSLLRQKRSTSAQKKTPTPSKLIGPDIREGVENEDLQDNLDASANHPLSENQSEMDKEVVTMVEEVCSQPEELKVAKENSSNKKKGKMCVKSHVTYRNLKRKNLIIEAVRNMRIIESIYMLQKMLLDAEKQEGVSSKICKKSILRIIHSLSREGLLKLYRTTVIQDGVSKQVQFVVHPSVAPDDPLVKSAIEQVRFRLSGSFTAHRVKPEPEGGRECAGGEDKENDQENKKVLHSKIEEKMGIKPLRDFHPSIVPGLGRSLGFQPKMPRLRTVHTFLWYLTHGHPLRTNPPPAAAPAAPQSSDKPLTPPTEDHRHASVEKEGGGEPVAMEISNSDEKFKVYVDEDSWRRYIPPLPVHRDFGSGWALTSDVLISLPLSIYVQIIQISFKVEGLEEYLDHPMKQHYLIRFLPSHMKRQLLHKRKYIFSFHESMQRLCYMGLLQFGPTEKFQEKDQVFVYVKRHATIADTTTCEPHYNLAVETRPFDRRRYTFCSAQDVENYWFDLMCVCLNSPLGVVRGPRNKQNDEEEGEEAEETIDVRRQRQDKLMYTLRGSSEVIDDGVTPGDGQGAGGLDSSFFGHLKRNWIWTSYLLDKPKKSGDSIEGRGTVRLRTLLTKLPLTKTTCTAQSGGVDLRPAPPVVTEEMVRMETEHSSRNEHVRGGKRQKRKRQKKEGVRLPKRRKKVVNVNRRGCHDEVDRRALLKMTKQRVHWTQQEDSLLMLCRVASHILNHKIKRPFVPWQVVRDLMHAEFEFSQDKTSLSVGRRSRYIMRNPQTCLNFKICLAEVYQDKALSDEYLNRSNNYDNPKVCEEEYKEFVSVLRQKFSSSSGSTDLLIPDTKEELFKRYKVYAIGDEPGEGTKDKLTSEEDIHALVLNNLIQSTLALSNSQIKTHRTFQAFHLYNRYRQEVLCQAFQAIQRKGLVNRRRPDKYLGPKKSRALPILPMSYQLSQIYYRRFTWRFPSSLCNEVYDFLKSVQQRAGRDRPNTIWFQREGDRDGEDSTSDREGMTLFPMDASGGSCLTCLSLMSLGFLSVDVSVPPHIVVVDSNLVDNEVVKSLTSELNDEDDGLDCGVKRQIEVKASQASHTNYLLMRGFCVPGAMNIRNLNSNDNIVVNSCTVHVQLRHTDAHTLFTENSSTLSALSMSGPSCLPAWLRRVHQVRGVCEMGSVQRQVRGLGYTPEDVQAVVEMWSSVEKEGQFGLDRTALCRNFSHLEELQTSRTRTLQQYIQDLVDIEELVEVGAQSQRLVCVSHASAWMLVNSAHDRGMQRITRKRDHTPHKTQASPPRKRLTIEALAPDMVSTETPTTERVVEDTREATAAGDFSGKDKCPGDTRVMVVTPAEGVAMETGEARTEEECLADVDTATSERKGAGPESKGAEIDRHKKMDPETEPQETGISQTTDKEEAILSGEQRNDGLCFVARPWRIVDGSLNLPVSKGMLEAVLYHVMMQPGIPEPDLFEHYKGVLQPVALLDLLQVLVELGCVRRRYVLTGRSPSLFSPCDVIQVREEGQVRATEDRTAFYEPTVDCCLRLAPVLPHQPNWNKWAHGPSN</sequence>
<gene>
    <name evidence="11" type="primary">gtf3c1</name>
</gene>
<keyword evidence="3" id="KW-0238">DNA-binding</keyword>
<dbReference type="CDD" id="cd16169">
    <property type="entry name" value="Tau138_eWH"/>
    <property type="match status" value="1"/>
</dbReference>
<protein>
    <submittedName>
        <fullName evidence="11">General transcription factor 3C polypeptide 1</fullName>
    </submittedName>
</protein>
<feature type="compositionally biased region" description="Basic and acidic residues" evidence="6">
    <location>
        <begin position="827"/>
        <end position="840"/>
    </location>
</feature>
<evidence type="ECO:0000256" key="6">
    <source>
        <dbReference type="SAM" id="MobiDB-lite"/>
    </source>
</evidence>
<feature type="region of interest" description="Disordered" evidence="6">
    <location>
        <begin position="1162"/>
        <end position="1191"/>
    </location>
</feature>
<feature type="compositionally biased region" description="Basic and acidic residues" evidence="6">
    <location>
        <begin position="724"/>
        <end position="747"/>
    </location>
</feature>
<name>A0A6J2VST1_CHACN</name>
<evidence type="ECO:0000256" key="1">
    <source>
        <dbReference type="ARBA" id="ARBA00004123"/>
    </source>
</evidence>
<dbReference type="InterPro" id="IPR056428">
    <property type="entry name" value="WH_GTF3C1"/>
</dbReference>
<feature type="domain" description="B-block binding subunit of TFIIIC" evidence="7">
    <location>
        <begin position="176"/>
        <end position="249"/>
    </location>
</feature>
<feature type="compositionally biased region" description="Acidic residues" evidence="6">
    <location>
        <begin position="483"/>
        <end position="495"/>
    </location>
</feature>
<evidence type="ECO:0000259" key="9">
    <source>
        <dbReference type="Pfam" id="PF24101"/>
    </source>
</evidence>
<evidence type="ECO:0000256" key="5">
    <source>
        <dbReference type="ARBA" id="ARBA00023242"/>
    </source>
</evidence>
<dbReference type="Pfam" id="PF24101">
    <property type="entry name" value="WHD_GTF3C1"/>
    <property type="match status" value="1"/>
</dbReference>
<accession>A0A6J2VST1</accession>
<dbReference type="GO" id="GO:0000127">
    <property type="term" value="C:transcription factor TFIIIC complex"/>
    <property type="evidence" value="ECO:0007669"/>
    <property type="project" value="InterPro"/>
</dbReference>
<comment type="subcellular location">
    <subcellularLocation>
        <location evidence="1">Nucleus</location>
    </subcellularLocation>
</comment>
<feature type="compositionally biased region" description="Basic and acidic residues" evidence="6">
    <location>
        <begin position="1162"/>
        <end position="1174"/>
    </location>
</feature>
<feature type="domain" description="GTF3C1 extended winged-helix" evidence="9">
    <location>
        <begin position="610"/>
        <end position="714"/>
    </location>
</feature>
<dbReference type="Pfam" id="PF23704">
    <property type="entry name" value="WHD_GTF3C1_N"/>
    <property type="match status" value="1"/>
</dbReference>
<dbReference type="InParanoid" id="A0A6J2VST1"/>
<dbReference type="GO" id="GO:0003677">
    <property type="term" value="F:DNA binding"/>
    <property type="evidence" value="ECO:0007669"/>
    <property type="project" value="UniProtKB-KW"/>
</dbReference>
<feature type="region of interest" description="Disordered" evidence="6">
    <location>
        <begin position="465"/>
        <end position="545"/>
    </location>
</feature>
<feature type="region of interest" description="Disordered" evidence="6">
    <location>
        <begin position="805"/>
        <end position="846"/>
    </location>
</feature>
<dbReference type="GO" id="GO:0005634">
    <property type="term" value="C:nucleus"/>
    <property type="evidence" value="ECO:0007669"/>
    <property type="project" value="UniProtKB-SubCell"/>
</dbReference>
<dbReference type="OrthoDB" id="68020at2759"/>
<reference evidence="11" key="1">
    <citation type="submission" date="2025-08" db="UniProtKB">
        <authorList>
            <consortium name="RefSeq"/>
        </authorList>
    </citation>
    <scope>IDENTIFICATION</scope>
</reference>
<evidence type="ECO:0000259" key="7">
    <source>
        <dbReference type="Pfam" id="PF04182"/>
    </source>
</evidence>
<dbReference type="GeneID" id="115817050"/>
<organism evidence="10 11">
    <name type="scientific">Chanos chanos</name>
    <name type="common">Milkfish</name>
    <name type="synonym">Mugil chanos</name>
    <dbReference type="NCBI Taxonomy" id="29144"/>
    <lineage>
        <taxon>Eukaryota</taxon>
        <taxon>Metazoa</taxon>
        <taxon>Chordata</taxon>
        <taxon>Craniata</taxon>
        <taxon>Vertebrata</taxon>
        <taxon>Euteleostomi</taxon>
        <taxon>Actinopterygii</taxon>
        <taxon>Neopterygii</taxon>
        <taxon>Teleostei</taxon>
        <taxon>Ostariophysi</taxon>
        <taxon>Gonorynchiformes</taxon>
        <taxon>Chanidae</taxon>
        <taxon>Chanos</taxon>
    </lineage>
</organism>
<dbReference type="InterPro" id="IPR056467">
    <property type="entry name" value="eWH_GTF3C1"/>
</dbReference>
<dbReference type="InterPro" id="IPR044210">
    <property type="entry name" value="Tfc3-like"/>
</dbReference>
<dbReference type="RefSeq" id="XP_030636150.1">
    <property type="nucleotide sequence ID" value="XM_030780290.1"/>
</dbReference>
<feature type="region of interest" description="Disordered" evidence="6">
    <location>
        <begin position="1876"/>
        <end position="1915"/>
    </location>
</feature>